<protein>
    <submittedName>
        <fullName evidence="2">Uncharacterized protein</fullName>
    </submittedName>
</protein>
<organism evidence="2 3">
    <name type="scientific">Corchorus capsularis</name>
    <name type="common">Jute</name>
    <dbReference type="NCBI Taxonomy" id="210143"/>
    <lineage>
        <taxon>Eukaryota</taxon>
        <taxon>Viridiplantae</taxon>
        <taxon>Streptophyta</taxon>
        <taxon>Embryophyta</taxon>
        <taxon>Tracheophyta</taxon>
        <taxon>Spermatophyta</taxon>
        <taxon>Magnoliopsida</taxon>
        <taxon>eudicotyledons</taxon>
        <taxon>Gunneridae</taxon>
        <taxon>Pentapetalae</taxon>
        <taxon>rosids</taxon>
        <taxon>malvids</taxon>
        <taxon>Malvales</taxon>
        <taxon>Malvaceae</taxon>
        <taxon>Grewioideae</taxon>
        <taxon>Apeibeae</taxon>
        <taxon>Corchorus</taxon>
    </lineage>
</organism>
<dbReference type="Proteomes" id="UP000188268">
    <property type="component" value="Unassembled WGS sequence"/>
</dbReference>
<gene>
    <name evidence="2" type="ORF">CCACVL1_25652</name>
</gene>
<comment type="caution">
    <text evidence="2">The sequence shown here is derived from an EMBL/GenBank/DDBJ whole genome shotgun (WGS) entry which is preliminary data.</text>
</comment>
<proteinExistence type="predicted"/>
<feature type="region of interest" description="Disordered" evidence="1">
    <location>
        <begin position="1"/>
        <end position="30"/>
    </location>
</feature>
<sequence>MASALAGDDLARSMSSRSMSRRMSLGSGSRRALSCVIYI</sequence>
<dbReference type="AlphaFoldDB" id="A0A1R3GIK0"/>
<evidence type="ECO:0000256" key="1">
    <source>
        <dbReference type="SAM" id="MobiDB-lite"/>
    </source>
</evidence>
<reference evidence="2 3" key="1">
    <citation type="submission" date="2013-09" db="EMBL/GenBank/DDBJ databases">
        <title>Corchorus capsularis genome sequencing.</title>
        <authorList>
            <person name="Alam M."/>
            <person name="Haque M.S."/>
            <person name="Islam M.S."/>
            <person name="Emdad E.M."/>
            <person name="Islam M.M."/>
            <person name="Ahmed B."/>
            <person name="Halim A."/>
            <person name="Hossen Q.M.M."/>
            <person name="Hossain M.Z."/>
            <person name="Ahmed R."/>
            <person name="Khan M.M."/>
            <person name="Islam R."/>
            <person name="Rashid M.M."/>
            <person name="Khan S.A."/>
            <person name="Rahman M.S."/>
            <person name="Alam M."/>
        </authorList>
    </citation>
    <scope>NUCLEOTIDE SEQUENCE [LARGE SCALE GENOMIC DNA]</scope>
    <source>
        <strain evidence="3">cv. CVL-1</strain>
        <tissue evidence="2">Whole seedling</tissue>
    </source>
</reference>
<dbReference type="EMBL" id="AWWV01014274">
    <property type="protein sequence ID" value="OMO57915.1"/>
    <property type="molecule type" value="Genomic_DNA"/>
</dbReference>
<feature type="compositionally biased region" description="Low complexity" evidence="1">
    <location>
        <begin position="12"/>
        <end position="30"/>
    </location>
</feature>
<name>A0A1R3GIK0_COCAP</name>
<evidence type="ECO:0000313" key="2">
    <source>
        <dbReference type="EMBL" id="OMO57915.1"/>
    </source>
</evidence>
<dbReference type="Gramene" id="OMO57915">
    <property type="protein sequence ID" value="OMO57915"/>
    <property type="gene ID" value="CCACVL1_25652"/>
</dbReference>
<keyword evidence="3" id="KW-1185">Reference proteome</keyword>
<evidence type="ECO:0000313" key="3">
    <source>
        <dbReference type="Proteomes" id="UP000188268"/>
    </source>
</evidence>
<accession>A0A1R3GIK0</accession>